<accession>A0A2P6TFA9</accession>
<name>A0A2P6TFA9_CHLSO</name>
<evidence type="ECO:0000313" key="2">
    <source>
        <dbReference type="Proteomes" id="UP000239899"/>
    </source>
</evidence>
<evidence type="ECO:0000313" key="1">
    <source>
        <dbReference type="EMBL" id="PRW32655.1"/>
    </source>
</evidence>
<gene>
    <name evidence="1" type="ORF">C2E21_8242</name>
</gene>
<protein>
    <submittedName>
        <fullName evidence="1">PWWP domain-containing MUM1 isoform X4</fullName>
    </submittedName>
</protein>
<dbReference type="EMBL" id="LHPG02000019">
    <property type="protein sequence ID" value="PRW32655.1"/>
    <property type="molecule type" value="Genomic_DNA"/>
</dbReference>
<sequence>MELEQLLSLEVPVRWQDRVVGSVVLARLRGSGSGAYLRAAAGGQPLTRTAFMASLGTDVRQLGNLEARLPDGVDGGGEWRPLRQLRSDTYSLNCMLVQLKNM</sequence>
<dbReference type="AlphaFoldDB" id="A0A2P6TFA9"/>
<organism evidence="1 2">
    <name type="scientific">Chlorella sorokiniana</name>
    <name type="common">Freshwater green alga</name>
    <dbReference type="NCBI Taxonomy" id="3076"/>
    <lineage>
        <taxon>Eukaryota</taxon>
        <taxon>Viridiplantae</taxon>
        <taxon>Chlorophyta</taxon>
        <taxon>core chlorophytes</taxon>
        <taxon>Trebouxiophyceae</taxon>
        <taxon>Chlorellales</taxon>
        <taxon>Chlorellaceae</taxon>
        <taxon>Chlorella clade</taxon>
        <taxon>Chlorella</taxon>
    </lineage>
</organism>
<reference evidence="1 2" key="1">
    <citation type="journal article" date="2018" name="Plant J.">
        <title>Genome sequences of Chlorella sorokiniana UTEX 1602 and Micractinium conductrix SAG 241.80: implications to maltose excretion by a green alga.</title>
        <authorList>
            <person name="Arriola M.B."/>
            <person name="Velmurugan N."/>
            <person name="Zhang Y."/>
            <person name="Plunkett M.H."/>
            <person name="Hondzo H."/>
            <person name="Barney B.M."/>
        </authorList>
    </citation>
    <scope>NUCLEOTIDE SEQUENCE [LARGE SCALE GENOMIC DNA]</scope>
    <source>
        <strain evidence="2">UTEX 1602</strain>
    </source>
</reference>
<keyword evidence="2" id="KW-1185">Reference proteome</keyword>
<comment type="caution">
    <text evidence="1">The sequence shown here is derived from an EMBL/GenBank/DDBJ whole genome shotgun (WGS) entry which is preliminary data.</text>
</comment>
<dbReference type="Proteomes" id="UP000239899">
    <property type="component" value="Unassembled WGS sequence"/>
</dbReference>
<proteinExistence type="predicted"/>